<dbReference type="InterPro" id="IPR052933">
    <property type="entry name" value="DNA_Protect_Modify"/>
</dbReference>
<dbReference type="GO" id="GO:0003677">
    <property type="term" value="F:DNA binding"/>
    <property type="evidence" value="ECO:0007669"/>
    <property type="project" value="InterPro"/>
</dbReference>
<dbReference type="SUPFAM" id="SSF52540">
    <property type="entry name" value="P-loop containing nucleoside triphosphate hydrolases"/>
    <property type="match status" value="1"/>
</dbReference>
<feature type="domain" description="Helicase ATP-binding" evidence="2">
    <location>
        <begin position="589"/>
        <end position="861"/>
    </location>
</feature>
<dbReference type="EMBL" id="CP015405">
    <property type="protein sequence ID" value="ANU75765.2"/>
    <property type="molecule type" value="Genomic_DNA"/>
</dbReference>
<dbReference type="GO" id="GO:0005524">
    <property type="term" value="F:ATP binding"/>
    <property type="evidence" value="ECO:0007669"/>
    <property type="project" value="InterPro"/>
</dbReference>
<name>A0A1C7I834_9FIRM</name>
<dbReference type="PANTHER" id="PTHR41313:SF1">
    <property type="entry name" value="DNA METHYLASE ADENINE-SPECIFIC DOMAIN-CONTAINING PROTEIN"/>
    <property type="match status" value="1"/>
</dbReference>
<dbReference type="InterPro" id="IPR014001">
    <property type="entry name" value="Helicase_ATP-bd"/>
</dbReference>
<dbReference type="SMART" id="SM00487">
    <property type="entry name" value="DEXDc"/>
    <property type="match status" value="1"/>
</dbReference>
<proteinExistence type="predicted"/>
<dbReference type="Pfam" id="PF04851">
    <property type="entry name" value="ResIII"/>
    <property type="match status" value="1"/>
</dbReference>
<organism evidence="3 4">
    <name type="scientific">Blautia pseudococcoides</name>
    <dbReference type="NCBI Taxonomy" id="1796616"/>
    <lineage>
        <taxon>Bacteria</taxon>
        <taxon>Bacillati</taxon>
        <taxon>Bacillota</taxon>
        <taxon>Clostridia</taxon>
        <taxon>Lachnospirales</taxon>
        <taxon>Lachnospiraceae</taxon>
        <taxon>Blautia</taxon>
    </lineage>
</organism>
<feature type="region of interest" description="Disordered" evidence="1">
    <location>
        <begin position="1"/>
        <end position="59"/>
    </location>
</feature>
<evidence type="ECO:0000313" key="4">
    <source>
        <dbReference type="Proteomes" id="UP000092574"/>
    </source>
</evidence>
<dbReference type="KEGG" id="byl:A4V09_08260"/>
<dbReference type="Proteomes" id="UP000092574">
    <property type="component" value="Chromosome"/>
</dbReference>
<dbReference type="GO" id="GO:0016787">
    <property type="term" value="F:hydrolase activity"/>
    <property type="evidence" value="ECO:0007669"/>
    <property type="project" value="InterPro"/>
</dbReference>
<dbReference type="STRING" id="1796616.A4V09_08260"/>
<accession>A0A1C7I834</accession>
<dbReference type="Gene3D" id="3.40.50.10810">
    <property type="entry name" value="Tandem AAA-ATPase domain"/>
    <property type="match status" value="2"/>
</dbReference>
<protein>
    <recommendedName>
        <fullName evidence="2">Helicase ATP-binding domain-containing protein</fullName>
    </recommendedName>
</protein>
<evidence type="ECO:0000313" key="3">
    <source>
        <dbReference type="EMBL" id="ANU75765.2"/>
    </source>
</evidence>
<reference evidence="3" key="1">
    <citation type="submission" date="2017-04" db="EMBL/GenBank/DDBJ databases">
        <title>Complete Genome Sequences of Twelve Strains of a Stable Defined Moderately Diverse Mouse Microbiota 2 (sDMDMm2).</title>
        <authorList>
            <person name="Uchimura Y."/>
            <person name="Wyss M."/>
            <person name="Brugiroux S."/>
            <person name="Limenitakis J.P."/>
            <person name="Stecher B."/>
            <person name="McCoy K.D."/>
            <person name="Macpherson A.J."/>
        </authorList>
    </citation>
    <scope>NUCLEOTIDE SEQUENCE</scope>
    <source>
        <strain evidence="3">YL58</strain>
    </source>
</reference>
<dbReference type="InterPro" id="IPR006935">
    <property type="entry name" value="Helicase/UvrB_N"/>
</dbReference>
<sequence length="992" mass="114431">MDGTGQRESIRYHENDGPANTGRDGSRGRSDQGSHSSDEITKTQQQEDMPQEEQKQEEGTALAVPFALSDIQPGEVTEEMKRIILLEMTDDETKQAVYLFFANNPDSEERGEYLHEVYGDDEVRKESKESFLSYEGGRDGFYLLWAQEDSMYEGYWPWEDVCESIENLIRERNYLPLESISDAAIDEEDTEAYVEDTEREPEAVEEKTDELEQLKVKILDIGEAFYGHKSSVDVLNQMICRIYSTNLTGEEKAAFLKNVLTQYGEVPQSYHAARLDNEFYEFQIQEDGVNISRADDPEEEFTNIQFDWEEIGDLTAHLAEEDRIPYSEDLETIKKQQKMYQMLSWFVKLQNAYVLLLEKEELEFPSGELQQMVENGAFEVPANPYHDAVRKAAAREFVGSSMAIAQNVEALERVQPKDLTAPEISVKLGTTWIDTQDYEKFLYETLQTPEKYQRGRAPLRLAVTVERLEMDMSYHIENKQIVWNTILAQQTFGTSRIDAYTLAEEIMNGRVIAVRDRIEDGDKVRYVINKKETMLARDKADQLKEEFRNWIFKDPERRKKYVDYYNQTFNCIRLREYDGSYLQLPGLSPLIELRPYQKNAVVRILSSGGNTLLAHAVGAGKSIEMICACMEMRRLGIATKPMITVPNHLTYQMGAEFIRTFPNAKILIAKKEDFQKENRRRLTARIATGDYDCVIVGHTQFQRIPVSNERQEAMIEKQVQQLVYAIDAAKRKEGKNWSVKQMETKKQQLLDKIERMNNEEIKDHVVCFEELGVNALFVDEAHQFKNLEIFTKMSNIAGIGSNGSQRAMDMRMKVQYINEINHGMGVVMATGTPISNSMTELYVMQVFLQEARLRMKNIYNFDAWASNFGEVTTALELAPEGTGYRMRTRFNKFVNLPELMMMFKEVADIILPEMLDIPKPKLKGGKYIIVESEASDYVRSRMEEMVSRAEAIHNGMVDPRTDNMLKITGEARLLGTDPRLLDLMPRWMKIPN</sequence>
<dbReference type="InterPro" id="IPR027417">
    <property type="entry name" value="P-loop_NTPase"/>
</dbReference>
<feature type="compositionally biased region" description="Basic and acidic residues" evidence="1">
    <location>
        <begin position="24"/>
        <end position="41"/>
    </location>
</feature>
<gene>
    <name evidence="3" type="ORF">A4V09_08260</name>
</gene>
<dbReference type="PANTHER" id="PTHR41313">
    <property type="entry name" value="ADENINE-SPECIFIC METHYLTRANSFERASE"/>
    <property type="match status" value="1"/>
</dbReference>
<keyword evidence="4" id="KW-1185">Reference proteome</keyword>
<evidence type="ECO:0000259" key="2">
    <source>
        <dbReference type="SMART" id="SM00487"/>
    </source>
</evidence>
<dbReference type="OrthoDB" id="9815272at2"/>
<dbReference type="AlphaFoldDB" id="A0A1C7I834"/>
<evidence type="ECO:0000256" key="1">
    <source>
        <dbReference type="SAM" id="MobiDB-lite"/>
    </source>
</evidence>
<dbReference type="InterPro" id="IPR038718">
    <property type="entry name" value="SNF2-like_sf"/>
</dbReference>